<evidence type="ECO:0000313" key="3">
    <source>
        <dbReference type="EMBL" id="KAI1510813.1"/>
    </source>
</evidence>
<reference evidence="4" key="4">
    <citation type="journal article" date="2022" name="Microb. Genom.">
        <title>A global pangenome for the wheat fungal pathogen Pyrenophora tritici-repentis and prediction of effector protein structural homology.</title>
        <authorList>
            <person name="Moolhuijzen P.M."/>
            <person name="See P.T."/>
            <person name="Shi G."/>
            <person name="Powell H.R."/>
            <person name="Cockram J."/>
            <person name="Jorgensen L.N."/>
            <person name="Benslimane H."/>
            <person name="Strelkov S.E."/>
            <person name="Turner J."/>
            <person name="Liu Z."/>
            <person name="Moffat C.S."/>
        </authorList>
    </citation>
    <scope>NUCLEOTIDE SEQUENCE [LARGE SCALE GENOMIC DNA]</scope>
</reference>
<organism evidence="3 4">
    <name type="scientific">Pyrenophora tritici-repentis</name>
    <dbReference type="NCBI Taxonomy" id="45151"/>
    <lineage>
        <taxon>Eukaryota</taxon>
        <taxon>Fungi</taxon>
        <taxon>Dikarya</taxon>
        <taxon>Ascomycota</taxon>
        <taxon>Pezizomycotina</taxon>
        <taxon>Dothideomycetes</taxon>
        <taxon>Pleosporomycetidae</taxon>
        <taxon>Pleosporales</taxon>
        <taxon>Pleosporineae</taxon>
        <taxon>Pleosporaceae</taxon>
        <taxon>Pyrenophora</taxon>
    </lineage>
</organism>
<evidence type="ECO:0000256" key="1">
    <source>
        <dbReference type="SAM" id="SignalP"/>
    </source>
</evidence>
<dbReference type="EMBL" id="NRDI02000015">
    <property type="protein sequence ID" value="KAI1510813.1"/>
    <property type="molecule type" value="Genomic_DNA"/>
</dbReference>
<sequence>MVSFVALLALSASALASPVALQERDTNIPNNWYWKVLKWDASCIRSLCTYRFDVTIPSADNIAGVSARCSGYENGGYKLENWYADCDIVSGPKNNGVAAKLSTRLGDSDSNPSQIFVSFVQVGDGKTRPTFNYTGRADVIYPHSLFDVGEFDIVAENATAIL</sequence>
<dbReference type="OrthoDB" id="3508922at2759"/>
<dbReference type="EMBL" id="NQIK02000006">
    <property type="protein sequence ID" value="KAF7569403.1"/>
    <property type="molecule type" value="Genomic_DNA"/>
</dbReference>
<feature type="chain" id="PRO_5042700768" evidence="1">
    <location>
        <begin position="17"/>
        <end position="162"/>
    </location>
</feature>
<evidence type="ECO:0000313" key="4">
    <source>
        <dbReference type="Proteomes" id="UP000249757"/>
    </source>
</evidence>
<dbReference type="Proteomes" id="UP000249757">
    <property type="component" value="Unassembled WGS sequence"/>
</dbReference>
<keyword evidence="4" id="KW-1185">Reference proteome</keyword>
<keyword evidence="1" id="KW-0732">Signal</keyword>
<name>A0A2W1CT73_9PLEO</name>
<comment type="caution">
    <text evidence="3">The sequence shown here is derived from an EMBL/GenBank/DDBJ whole genome shotgun (WGS) entry which is preliminary data.</text>
</comment>
<accession>A0A2W1CT73</accession>
<proteinExistence type="predicted"/>
<reference evidence="3" key="3">
    <citation type="journal article" date="2022" name="bioRxiv">
        <title>A global pangenome for the wheat fungal pathogen Pyrenophora tritici-repentis and prediction of effector protein structural homology.</title>
        <authorList>
            <person name="Moolhuijzen P."/>
            <person name="See P.T."/>
            <person name="Shi G."/>
            <person name="Powell H.R."/>
            <person name="Cockram J."/>
            <person name="Jorgensen L.N."/>
            <person name="Benslimane H."/>
            <person name="Strelkov S.E."/>
            <person name="Turner J."/>
            <person name="Liu Z."/>
            <person name="Moffat C.S."/>
        </authorList>
    </citation>
    <scope>NUCLEOTIDE SEQUENCE</scope>
    <source>
        <strain evidence="3">86-124</strain>
    </source>
</reference>
<gene>
    <name evidence="3" type="ORF">Ptr86124_009934</name>
    <name evidence="2" type="ORF">PtrM4_118180</name>
</gene>
<evidence type="ECO:0000313" key="2">
    <source>
        <dbReference type="EMBL" id="KAF7569403.1"/>
    </source>
</evidence>
<dbReference type="Proteomes" id="UP000245464">
    <property type="component" value="Chromosome 6"/>
</dbReference>
<reference evidence="3" key="2">
    <citation type="submission" date="2021-05" db="EMBL/GenBank/DDBJ databases">
        <authorList>
            <person name="Moolhuijzen P.M."/>
            <person name="Moffat C.S."/>
        </authorList>
    </citation>
    <scope>NUCLEOTIDE SEQUENCE</scope>
    <source>
        <strain evidence="3">86-124</strain>
    </source>
</reference>
<reference evidence="2" key="1">
    <citation type="journal article" date="2018" name="BMC Genomics">
        <title>Comparative genomics of the wheat fungal pathogen Pyrenophora tritici-repentis reveals chromosomal variations and genome plasticity.</title>
        <authorList>
            <person name="Moolhuijzen P."/>
            <person name="See P.T."/>
            <person name="Hane J.K."/>
            <person name="Shi G."/>
            <person name="Liu Z."/>
            <person name="Oliver R.P."/>
            <person name="Moffat C.S."/>
        </authorList>
    </citation>
    <scope>NUCLEOTIDE SEQUENCE [LARGE SCALE GENOMIC DNA]</scope>
    <source>
        <strain evidence="2">M4</strain>
    </source>
</reference>
<protein>
    <submittedName>
        <fullName evidence="3">Uncharacterized protein</fullName>
    </submittedName>
</protein>
<feature type="signal peptide" evidence="1">
    <location>
        <begin position="1"/>
        <end position="16"/>
    </location>
</feature>
<dbReference type="AlphaFoldDB" id="A0A2W1CT73"/>